<keyword evidence="3" id="KW-0479">Metal-binding</keyword>
<reference evidence="13" key="1">
    <citation type="submission" date="2021-05" db="EMBL/GenBank/DDBJ databases">
        <authorList>
            <person name="Arsene-Ploetze F."/>
        </authorList>
    </citation>
    <scope>NUCLEOTIDE SEQUENCE</scope>
    <source>
        <strain evidence="13">DSM 42138</strain>
    </source>
</reference>
<feature type="active site" description="Proton donor" evidence="8">
    <location>
        <position position="543"/>
    </location>
</feature>
<dbReference type="InterPro" id="IPR011096">
    <property type="entry name" value="FTP_domain"/>
</dbReference>
<evidence type="ECO:0000259" key="12">
    <source>
        <dbReference type="Pfam" id="PF07504"/>
    </source>
</evidence>
<protein>
    <submittedName>
        <fullName evidence="13">Zn-dependent metalloprotease</fullName>
    </submittedName>
</protein>
<dbReference type="GO" id="GO:0046872">
    <property type="term" value="F:metal ion binding"/>
    <property type="evidence" value="ECO:0007669"/>
    <property type="project" value="UniProtKB-KW"/>
</dbReference>
<comment type="similarity">
    <text evidence="1">Belongs to the peptidase M4 family.</text>
</comment>
<keyword evidence="4" id="KW-0732">Signal</keyword>
<keyword evidence="14" id="KW-1185">Reference proteome</keyword>
<dbReference type="InterPro" id="IPR050728">
    <property type="entry name" value="Zinc_Metalloprotease_M4"/>
</dbReference>
<evidence type="ECO:0000259" key="11">
    <source>
        <dbReference type="Pfam" id="PF02868"/>
    </source>
</evidence>
<feature type="domain" description="Peptidase M4" evidence="10">
    <location>
        <begin position="295"/>
        <end position="458"/>
    </location>
</feature>
<organism evidence="13 14">
    <name type="scientific">Actinacidiphila cocklensis</name>
    <dbReference type="NCBI Taxonomy" id="887465"/>
    <lineage>
        <taxon>Bacteria</taxon>
        <taxon>Bacillati</taxon>
        <taxon>Actinomycetota</taxon>
        <taxon>Actinomycetes</taxon>
        <taxon>Kitasatosporales</taxon>
        <taxon>Streptomycetaceae</taxon>
        <taxon>Actinacidiphila</taxon>
    </lineage>
</organism>
<keyword evidence="6" id="KW-0862">Zinc</keyword>
<dbReference type="PANTHER" id="PTHR33794">
    <property type="entry name" value="BACILLOLYSIN"/>
    <property type="match status" value="1"/>
</dbReference>
<comment type="caution">
    <text evidence="13">The sequence shown here is derived from an EMBL/GenBank/DDBJ whole genome shotgun (WGS) entry which is preliminary data.</text>
</comment>
<sequence length="972" mass="101098">MSSHIRHRLVRGSGHPGPIALLAVIAVLTGVSSPAYAAGSSTAGSGAGKPAAKAPTLVDGLSDVVDASVPAATAARSNLAGHKDRYHIPSSDRDLVTDSVTSDPDGAETVRLDQKYHGVPVLGAQYVVRMTHKNGKRTVTGTSGAYFTSLDVDTGKATLPVATAVDDAVRNVRDGLARGGYVPSHAKNGDTLSGTDRGLTILPTDNGVLARHVTVSGSDPMTGAPVLQEVYVDAATGMALFESGGLATLAAPGQTPGAHPGGTAAKPATTGRSGSVAPSGSASVSSPDPGSAGFTGSGTLLNGSTVPLYLTKDASTGAYLLRDTAHMADTKQHNVIQTWDATSVSYQDASGVWPDGVVPYSSPTPQLSPDLTSVGAVDAHWAAGQVYDFYRDTFHRNSLDGQGMTINSLVGVTDYGNSFVNAFWDGTKMVYGTGDSEYRSLASDLDVVGHEMTHGVVQNTANLVYAGQSGAMNEALADYFGNAIDITVNHTPMTDPNAGLIGGDLCRTLAPKDCAFRDLNDGATMKKLVGMPLGSSYDNGGVHLNSTIFSGALWDIRESLGGKSADQIVYRALTSYITPLDGFDEGRDAVIAAAKSLGVRGSRLAAVKGAFAAHGIVPGWEKGLGVDSKVLLGRLGTLPQFVGTGNAPSTGGGWWTVPKSSADSTAPYSVWVGRVDGKVKPRQVSPNDGRTHMSAVTDGKRVVWVAVDTPSPDDPYSHTYDILSAPVSGGAPTTLYSTATEVTGLSVEGDTVAWSRRNAQTGLQQVLYLKAGGATPQVVPLGRDYNEALMPALKDGRIAYVHQGLFDGQYGAVVEVYDIASGTTTDLGAPSSPEWISTPVATSTGVYWLIDTDYTDDDFTTLRRADFDGSHVTDLIPEKGPNPVRAYGLAATDTEVTLTVYPSFSQVFDNYNDTLAKLYQFTPQGAPLGRVSCSVGQQSNAAADTGSRVLWMDTTTTDTDLVTRDRPAGTCA</sequence>
<feature type="domain" description="FTP" evidence="12">
    <location>
        <begin position="99"/>
        <end position="129"/>
    </location>
</feature>
<keyword evidence="2" id="KW-0645">Protease</keyword>
<evidence type="ECO:0000256" key="2">
    <source>
        <dbReference type="ARBA" id="ARBA00022670"/>
    </source>
</evidence>
<keyword evidence="7 13" id="KW-0482">Metalloprotease</keyword>
<feature type="active site" evidence="8">
    <location>
        <position position="451"/>
    </location>
</feature>
<evidence type="ECO:0000313" key="13">
    <source>
        <dbReference type="EMBL" id="CAG6392157.1"/>
    </source>
</evidence>
<dbReference type="GO" id="GO:0006508">
    <property type="term" value="P:proteolysis"/>
    <property type="evidence" value="ECO:0007669"/>
    <property type="project" value="UniProtKB-KW"/>
</dbReference>
<evidence type="ECO:0000256" key="5">
    <source>
        <dbReference type="ARBA" id="ARBA00022801"/>
    </source>
</evidence>
<dbReference type="Pfam" id="PF07504">
    <property type="entry name" value="FTP"/>
    <property type="match status" value="1"/>
</dbReference>
<dbReference type="AlphaFoldDB" id="A0A9W4GPE0"/>
<dbReference type="SUPFAM" id="SSF55486">
    <property type="entry name" value="Metalloproteases ('zincins'), catalytic domain"/>
    <property type="match status" value="1"/>
</dbReference>
<evidence type="ECO:0000256" key="7">
    <source>
        <dbReference type="ARBA" id="ARBA00023049"/>
    </source>
</evidence>
<evidence type="ECO:0000256" key="6">
    <source>
        <dbReference type="ARBA" id="ARBA00022833"/>
    </source>
</evidence>
<dbReference type="InterPro" id="IPR013856">
    <property type="entry name" value="Peptidase_M4_domain"/>
</dbReference>
<evidence type="ECO:0000259" key="10">
    <source>
        <dbReference type="Pfam" id="PF01447"/>
    </source>
</evidence>
<feature type="domain" description="Peptidase M4 C-terminal" evidence="11">
    <location>
        <begin position="461"/>
        <end position="616"/>
    </location>
</feature>
<dbReference type="EMBL" id="CAJSLV010000043">
    <property type="protein sequence ID" value="CAG6392157.1"/>
    <property type="molecule type" value="Genomic_DNA"/>
</dbReference>
<dbReference type="CDD" id="cd09597">
    <property type="entry name" value="M4_TLP"/>
    <property type="match status" value="1"/>
</dbReference>
<dbReference type="Pfam" id="PF02868">
    <property type="entry name" value="Peptidase_M4_C"/>
    <property type="match status" value="1"/>
</dbReference>
<feature type="region of interest" description="Disordered" evidence="9">
    <location>
        <begin position="251"/>
        <end position="296"/>
    </location>
</feature>
<evidence type="ECO:0000256" key="4">
    <source>
        <dbReference type="ARBA" id="ARBA00022729"/>
    </source>
</evidence>
<dbReference type="PRINTS" id="PR00730">
    <property type="entry name" value="THERMOLYSIN"/>
</dbReference>
<dbReference type="Proteomes" id="UP001152519">
    <property type="component" value="Unassembled WGS sequence"/>
</dbReference>
<dbReference type="InterPro" id="IPR027268">
    <property type="entry name" value="Peptidase_M4/M1_CTD_sf"/>
</dbReference>
<feature type="compositionally biased region" description="Low complexity" evidence="9">
    <location>
        <begin position="273"/>
        <end position="292"/>
    </location>
</feature>
<dbReference type="GO" id="GO:0004222">
    <property type="term" value="F:metalloendopeptidase activity"/>
    <property type="evidence" value="ECO:0007669"/>
    <property type="project" value="InterPro"/>
</dbReference>
<evidence type="ECO:0000256" key="3">
    <source>
        <dbReference type="ARBA" id="ARBA00022723"/>
    </source>
</evidence>
<keyword evidence="5" id="KW-0378">Hydrolase</keyword>
<dbReference type="Pfam" id="PF01447">
    <property type="entry name" value="Peptidase_M4"/>
    <property type="match status" value="1"/>
</dbReference>
<dbReference type="InterPro" id="IPR023612">
    <property type="entry name" value="Peptidase_M4"/>
</dbReference>
<evidence type="ECO:0000256" key="1">
    <source>
        <dbReference type="ARBA" id="ARBA00009388"/>
    </source>
</evidence>
<dbReference type="Gene3D" id="1.10.390.10">
    <property type="entry name" value="Neutral Protease Domain 2"/>
    <property type="match status" value="1"/>
</dbReference>
<dbReference type="PANTHER" id="PTHR33794:SF1">
    <property type="entry name" value="BACILLOLYSIN"/>
    <property type="match status" value="1"/>
</dbReference>
<proteinExistence type="inferred from homology"/>
<evidence type="ECO:0000256" key="9">
    <source>
        <dbReference type="SAM" id="MobiDB-lite"/>
    </source>
</evidence>
<dbReference type="InterPro" id="IPR001570">
    <property type="entry name" value="Peptidase_M4_C_domain"/>
</dbReference>
<accession>A0A9W4GPE0</accession>
<dbReference type="Gene3D" id="3.10.450.490">
    <property type="match status" value="1"/>
</dbReference>
<evidence type="ECO:0000256" key="8">
    <source>
        <dbReference type="PIRSR" id="PIRSR623612-1"/>
    </source>
</evidence>
<dbReference type="Gene3D" id="3.10.170.10">
    <property type="match status" value="1"/>
</dbReference>
<name>A0A9W4GPE0_9ACTN</name>
<gene>
    <name evidence="13" type="ORF">SCOCK_150129</name>
</gene>
<evidence type="ECO:0000313" key="14">
    <source>
        <dbReference type="Proteomes" id="UP001152519"/>
    </source>
</evidence>